<proteinExistence type="predicted"/>
<name>A0A397SRF2_9GLOM</name>
<reference evidence="1 2" key="1">
    <citation type="submission" date="2018-06" db="EMBL/GenBank/DDBJ databases">
        <title>Comparative genomics reveals the genomic features of Rhizophagus irregularis, R. cerebriforme, R. diaphanum and Gigaspora rosea, and their symbiotic lifestyle signature.</title>
        <authorList>
            <person name="Morin E."/>
            <person name="San Clemente H."/>
            <person name="Chen E.C.H."/>
            <person name="De La Providencia I."/>
            <person name="Hainaut M."/>
            <person name="Kuo A."/>
            <person name="Kohler A."/>
            <person name="Murat C."/>
            <person name="Tang N."/>
            <person name="Roy S."/>
            <person name="Loubradou J."/>
            <person name="Henrissat B."/>
            <person name="Grigoriev I.V."/>
            <person name="Corradi N."/>
            <person name="Roux C."/>
            <person name="Martin F.M."/>
        </authorList>
    </citation>
    <scope>NUCLEOTIDE SEQUENCE [LARGE SCALE GENOMIC DNA]</scope>
    <source>
        <strain evidence="1 2">DAOM 227022</strain>
    </source>
</reference>
<keyword evidence="2" id="KW-1185">Reference proteome</keyword>
<sequence length="124" mass="13758">MKTDITPKMRFAGSFSYINTNTYCVDLGGNVVLRIGSLGSPHGRIYFTDNGNPPNDIQIPAGITVTDVTRNRPVAPVFLRPFGDFIIGYPTSYEITFNNQVVVSLVNQEQSVVEIANNLYHFVE</sequence>
<dbReference type="AlphaFoldDB" id="A0A397SRF2"/>
<comment type="caution">
    <text evidence="1">The sequence shown here is derived from an EMBL/GenBank/DDBJ whole genome shotgun (WGS) entry which is preliminary data.</text>
</comment>
<gene>
    <name evidence="1" type="ORF">C1645_829169</name>
</gene>
<dbReference type="EMBL" id="QKYT01000359">
    <property type="protein sequence ID" value="RIA86517.1"/>
    <property type="molecule type" value="Genomic_DNA"/>
</dbReference>
<dbReference type="Proteomes" id="UP000265703">
    <property type="component" value="Unassembled WGS sequence"/>
</dbReference>
<dbReference type="OrthoDB" id="2304491at2759"/>
<accession>A0A397SRF2</accession>
<organism evidence="1 2">
    <name type="scientific">Glomus cerebriforme</name>
    <dbReference type="NCBI Taxonomy" id="658196"/>
    <lineage>
        <taxon>Eukaryota</taxon>
        <taxon>Fungi</taxon>
        <taxon>Fungi incertae sedis</taxon>
        <taxon>Mucoromycota</taxon>
        <taxon>Glomeromycotina</taxon>
        <taxon>Glomeromycetes</taxon>
        <taxon>Glomerales</taxon>
        <taxon>Glomeraceae</taxon>
        <taxon>Glomus</taxon>
    </lineage>
</organism>
<protein>
    <submittedName>
        <fullName evidence="1">Uncharacterized protein</fullName>
    </submittedName>
</protein>
<evidence type="ECO:0000313" key="1">
    <source>
        <dbReference type="EMBL" id="RIA86517.1"/>
    </source>
</evidence>
<evidence type="ECO:0000313" key="2">
    <source>
        <dbReference type="Proteomes" id="UP000265703"/>
    </source>
</evidence>